<dbReference type="Gene3D" id="2.60.40.1080">
    <property type="match status" value="1"/>
</dbReference>
<dbReference type="GO" id="GO:0005975">
    <property type="term" value="P:carbohydrate metabolic process"/>
    <property type="evidence" value="ECO:0007669"/>
    <property type="project" value="InterPro"/>
</dbReference>
<feature type="region of interest" description="Disordered" evidence="7">
    <location>
        <begin position="122"/>
        <end position="154"/>
    </location>
</feature>
<accession>A0AAJ8LWU7</accession>
<dbReference type="InterPro" id="IPR008964">
    <property type="entry name" value="Invasin/intimin_cell_adhesion"/>
</dbReference>
<dbReference type="InterPro" id="IPR019800">
    <property type="entry name" value="Glyco_hydro_3_AS"/>
</dbReference>
<dbReference type="SUPFAM" id="SSF49373">
    <property type="entry name" value="Invasin/intimin cell-adhesion fragments"/>
    <property type="match status" value="1"/>
</dbReference>
<reference evidence="10 11" key="1">
    <citation type="submission" date="2024-01" db="EMBL/GenBank/DDBJ databases">
        <title>Complete Genome Sequence of Alkalicoccus halolimnae BZ-SZ-XJ29T, a Moderately Halophilic Bacterium Isolated from a Salt Lake.</title>
        <authorList>
            <person name="Zhao B."/>
        </authorList>
    </citation>
    <scope>NUCLEOTIDE SEQUENCE [LARGE SCALE GENOMIC DNA]</scope>
    <source>
        <strain evidence="10 11">BZ-SZ-XJ29</strain>
    </source>
</reference>
<dbReference type="Pfam" id="PF00933">
    <property type="entry name" value="Glyco_hydro_3"/>
    <property type="match status" value="1"/>
</dbReference>
<dbReference type="RefSeq" id="WP_187254597.1">
    <property type="nucleotide sequence ID" value="NZ_CP144914.1"/>
</dbReference>
<sequence length="714" mass="77718">MKYVKKNLFVSLISAAMLIQGFPGGGLHITEPTVEDEGKEDLIILQNVPQVEAKVENDKLELDSLKIQEEGHFTLRTKNVRWSTSNENVAEVDEEGTVTFTGRPGRAFIEVSDGTFKDRIALNNKENQTTSGSENRGSAGDDPSEEPSLVKESGERYNIISQTVESMTLEEKIGQMLMPDFRSWQGSEVTEMLPEIEKMVEEYHLGGVILFSENVVSPEQTAALVSDYQEAAEKFGLLMTIDQEGGVITRLQSGTDFPGNMALGAARSNELSFDTGSAIGEELKSLGINMNMAPVLDVNNNPDNPVIGVRSFSEDSGLTGDLGVSFTHGLQEAGVAATAKHFPGHGDTDIDSHLGLPEVPHDRERLLDVELDPFQKAMDEGIDAVMTAHVTFPEIDNTTVISEETGEETVLPATLSRPVLTGLMREEMEYEGVIITDAMNMQAIQSHFGPVDAAVRSVEAGADIILMPVGLEEVAEGLVEAVDSGAMEEDRIEASVERILELKINRGVIKEENPEEIGEKIDGAEQTIGALEHEMIEKEAAEQSITLVKNENVLPIEAEEVENIVVIGGSYMERFGRAIREHHPEAAVIEASSSGDLTSEEWTEIEAADQIIISTDTANVTQRAPGHTQMTLVREAALRGDASVTAVGIRNPYDIMAYEEEVDAYITQYGYRTASFEATAAVLFGENDPVGKLPVTIPDLDGNTLYEFGHGLTY</sequence>
<feature type="domain" description="Glycoside hydrolase family 3 N-terminal" evidence="8">
    <location>
        <begin position="168"/>
        <end position="502"/>
    </location>
</feature>
<evidence type="ECO:0000256" key="7">
    <source>
        <dbReference type="SAM" id="MobiDB-lite"/>
    </source>
</evidence>
<organism evidence="10 11">
    <name type="scientific">Alkalicoccus halolimnae</name>
    <dbReference type="NCBI Taxonomy" id="1667239"/>
    <lineage>
        <taxon>Bacteria</taxon>
        <taxon>Bacillati</taxon>
        <taxon>Bacillota</taxon>
        <taxon>Bacilli</taxon>
        <taxon>Bacillales</taxon>
        <taxon>Bacillaceae</taxon>
        <taxon>Alkalicoccus</taxon>
    </lineage>
</organism>
<dbReference type="InterPro" id="IPR050226">
    <property type="entry name" value="NagZ_Beta-hexosaminidase"/>
</dbReference>
<evidence type="ECO:0000256" key="4">
    <source>
        <dbReference type="ARBA" id="ARBA00022801"/>
    </source>
</evidence>
<dbReference type="GO" id="GO:0004563">
    <property type="term" value="F:beta-N-acetylhexosaminidase activity"/>
    <property type="evidence" value="ECO:0007669"/>
    <property type="project" value="UniProtKB-EC"/>
</dbReference>
<dbReference type="Pfam" id="PF01915">
    <property type="entry name" value="Glyco_hydro_3_C"/>
    <property type="match status" value="1"/>
</dbReference>
<dbReference type="EMBL" id="CP144914">
    <property type="protein sequence ID" value="WWD80234.1"/>
    <property type="molecule type" value="Genomic_DNA"/>
</dbReference>
<dbReference type="InterPro" id="IPR002772">
    <property type="entry name" value="Glyco_hydro_3_C"/>
</dbReference>
<dbReference type="SUPFAM" id="SSF52279">
    <property type="entry name" value="Beta-D-glucan exohydrolase, C-terminal domain"/>
    <property type="match status" value="1"/>
</dbReference>
<dbReference type="Gene3D" id="3.20.20.300">
    <property type="entry name" value="Glycoside hydrolase, family 3, N-terminal domain"/>
    <property type="match status" value="1"/>
</dbReference>
<proteinExistence type="inferred from homology"/>
<dbReference type="InterPro" id="IPR036962">
    <property type="entry name" value="Glyco_hydro_3_N_sf"/>
</dbReference>
<gene>
    <name evidence="10" type="ORF">FTX54_001325</name>
</gene>
<name>A0AAJ8LWU7_9BACI</name>
<evidence type="ECO:0000256" key="6">
    <source>
        <dbReference type="RuleBase" id="RU361161"/>
    </source>
</evidence>
<evidence type="ECO:0000256" key="2">
    <source>
        <dbReference type="ARBA" id="ARBA00005336"/>
    </source>
</evidence>
<dbReference type="Proteomes" id="UP000321816">
    <property type="component" value="Chromosome"/>
</dbReference>
<evidence type="ECO:0000256" key="1">
    <source>
        <dbReference type="ARBA" id="ARBA00001231"/>
    </source>
</evidence>
<protein>
    <recommendedName>
        <fullName evidence="3">beta-N-acetylhexosaminidase</fullName>
        <ecNumber evidence="3">3.2.1.52</ecNumber>
    </recommendedName>
</protein>
<dbReference type="AlphaFoldDB" id="A0AAJ8LWU7"/>
<feature type="domain" description="Glycoside hydrolase family 3 C-terminal" evidence="9">
    <location>
        <begin position="545"/>
        <end position="714"/>
    </location>
</feature>
<dbReference type="InterPro" id="IPR036881">
    <property type="entry name" value="Glyco_hydro_3_C_sf"/>
</dbReference>
<dbReference type="GO" id="GO:0009254">
    <property type="term" value="P:peptidoglycan turnover"/>
    <property type="evidence" value="ECO:0007669"/>
    <property type="project" value="TreeGrafter"/>
</dbReference>
<dbReference type="Gene3D" id="3.40.50.1700">
    <property type="entry name" value="Glycoside hydrolase family 3 C-terminal domain"/>
    <property type="match status" value="1"/>
</dbReference>
<keyword evidence="4 6" id="KW-0378">Hydrolase</keyword>
<dbReference type="EC" id="3.2.1.52" evidence="3"/>
<dbReference type="InterPro" id="IPR001764">
    <property type="entry name" value="Glyco_hydro_3_N"/>
</dbReference>
<evidence type="ECO:0000256" key="3">
    <source>
        <dbReference type="ARBA" id="ARBA00012663"/>
    </source>
</evidence>
<comment type="similarity">
    <text evidence="2 6">Belongs to the glycosyl hydrolase 3 family.</text>
</comment>
<comment type="catalytic activity">
    <reaction evidence="1">
        <text>Hydrolysis of terminal non-reducing N-acetyl-D-hexosamine residues in N-acetyl-beta-D-hexosaminides.</text>
        <dbReference type="EC" id="3.2.1.52"/>
    </reaction>
</comment>
<feature type="compositionally biased region" description="Polar residues" evidence="7">
    <location>
        <begin position="124"/>
        <end position="136"/>
    </location>
</feature>
<keyword evidence="11" id="KW-1185">Reference proteome</keyword>
<dbReference type="InterPro" id="IPR017853">
    <property type="entry name" value="GH"/>
</dbReference>
<dbReference type="PANTHER" id="PTHR30480:SF13">
    <property type="entry name" value="BETA-HEXOSAMINIDASE"/>
    <property type="match status" value="1"/>
</dbReference>
<evidence type="ECO:0000259" key="8">
    <source>
        <dbReference type="Pfam" id="PF00933"/>
    </source>
</evidence>
<evidence type="ECO:0000313" key="11">
    <source>
        <dbReference type="Proteomes" id="UP000321816"/>
    </source>
</evidence>
<evidence type="ECO:0000313" key="10">
    <source>
        <dbReference type="EMBL" id="WWD80234.1"/>
    </source>
</evidence>
<keyword evidence="5 6" id="KW-0326">Glycosidase</keyword>
<dbReference type="SUPFAM" id="SSF51445">
    <property type="entry name" value="(Trans)glycosidases"/>
    <property type="match status" value="1"/>
</dbReference>
<dbReference type="PANTHER" id="PTHR30480">
    <property type="entry name" value="BETA-HEXOSAMINIDASE-RELATED"/>
    <property type="match status" value="1"/>
</dbReference>
<evidence type="ECO:0000256" key="5">
    <source>
        <dbReference type="ARBA" id="ARBA00023295"/>
    </source>
</evidence>
<dbReference type="KEGG" id="ahal:FTX54_001325"/>
<dbReference type="PROSITE" id="PS00775">
    <property type="entry name" value="GLYCOSYL_HYDROL_F3"/>
    <property type="match status" value="1"/>
</dbReference>
<evidence type="ECO:0000259" key="9">
    <source>
        <dbReference type="Pfam" id="PF01915"/>
    </source>
</evidence>